<dbReference type="AlphaFoldDB" id="A0A2P2EDS0"/>
<comment type="caution">
    <text evidence="2">The sequence shown here is derived from an EMBL/GenBank/DDBJ whole genome shotgun (WGS) entry which is preliminary data.</text>
</comment>
<dbReference type="InterPro" id="IPR012495">
    <property type="entry name" value="TadE-like_dom"/>
</dbReference>
<dbReference type="Proteomes" id="UP000245086">
    <property type="component" value="Unassembled WGS sequence"/>
</dbReference>
<keyword evidence="3" id="KW-1185">Reference proteome</keyword>
<evidence type="ECO:0000259" key="1">
    <source>
        <dbReference type="Pfam" id="PF07811"/>
    </source>
</evidence>
<reference evidence="2" key="1">
    <citation type="journal article" date="2018" name="Genome Announc.">
        <title>Draft Genome Sequence of "Candidatus Phycosocius bacilliformis," an Alphaproteobacterial Ectosymbiont of the Hydrocarbon-Producing Green Alga Botryococcus braunii.</title>
        <authorList>
            <person name="Tanabe Y."/>
            <person name="Yamaguchi H."/>
            <person name="Watanabe M.M."/>
        </authorList>
    </citation>
    <scope>NUCLEOTIDE SEQUENCE [LARGE SCALE GENOMIC DNA]</scope>
    <source>
        <strain evidence="2">BOTRYCO-2</strain>
    </source>
</reference>
<organism evidence="2 3">
    <name type="scientific">Candidatus Phycosocius bacilliformis</name>
    <dbReference type="NCBI Taxonomy" id="1445552"/>
    <lineage>
        <taxon>Bacteria</taxon>
        <taxon>Pseudomonadati</taxon>
        <taxon>Pseudomonadota</taxon>
        <taxon>Alphaproteobacteria</taxon>
        <taxon>Caulobacterales</taxon>
        <taxon>Caulobacterales incertae sedis</taxon>
        <taxon>Candidatus Phycosocius</taxon>
    </lineage>
</organism>
<dbReference type="RefSeq" id="WP_192576366.1">
    <property type="nucleotide sequence ID" value="NZ_BFBR01000011.1"/>
</dbReference>
<feature type="domain" description="TadE-like" evidence="1">
    <location>
        <begin position="23"/>
        <end position="65"/>
    </location>
</feature>
<protein>
    <recommendedName>
        <fullName evidence="1">TadE-like domain-containing protein</fullName>
    </recommendedName>
</protein>
<evidence type="ECO:0000313" key="3">
    <source>
        <dbReference type="Proteomes" id="UP000245086"/>
    </source>
</evidence>
<dbReference type="EMBL" id="BFBR01000011">
    <property type="protein sequence ID" value="GBF59204.1"/>
    <property type="molecule type" value="Genomic_DNA"/>
</dbReference>
<accession>A0A2P2EDS0</accession>
<gene>
    <name evidence="2" type="ORF">PbB2_02896</name>
</gene>
<name>A0A2P2EDS0_9PROT</name>
<sequence>MSMLLAGLVKRYRKRRNKEGQRGSSAVEFAMVAAPFFFLLFGIFETMMIFFMQTTLEAAISEEARKVRTGQAQSTSAPISKSQFKANVCARLMGMADCANRLFVQVQNQPASGTLPTPWADGILTPGSAADEPYEATAANAIVVVRGYYVWQLMTPGIASAMKNFSDTSPGGTLGTNNRIIAATSAFRNEPFN</sequence>
<evidence type="ECO:0000313" key="2">
    <source>
        <dbReference type="EMBL" id="GBF59204.1"/>
    </source>
</evidence>
<dbReference type="Pfam" id="PF07811">
    <property type="entry name" value="TadE"/>
    <property type="match status" value="1"/>
</dbReference>
<proteinExistence type="predicted"/>